<reference evidence="2 3" key="1">
    <citation type="submission" date="2024-08" db="EMBL/GenBank/DDBJ databases">
        <authorList>
            <person name="Cucini C."/>
            <person name="Frati F."/>
        </authorList>
    </citation>
    <scope>NUCLEOTIDE SEQUENCE [LARGE SCALE GENOMIC DNA]</scope>
</reference>
<evidence type="ECO:0000256" key="1">
    <source>
        <dbReference type="SAM" id="MobiDB-lite"/>
    </source>
</evidence>
<feature type="compositionally biased region" description="Basic residues" evidence="1">
    <location>
        <begin position="388"/>
        <end position="399"/>
    </location>
</feature>
<feature type="region of interest" description="Disordered" evidence="1">
    <location>
        <begin position="1"/>
        <end position="72"/>
    </location>
</feature>
<accession>A0ABP1Q7J3</accession>
<organism evidence="2 3">
    <name type="scientific">Orchesella dallaii</name>
    <dbReference type="NCBI Taxonomy" id="48710"/>
    <lineage>
        <taxon>Eukaryota</taxon>
        <taxon>Metazoa</taxon>
        <taxon>Ecdysozoa</taxon>
        <taxon>Arthropoda</taxon>
        <taxon>Hexapoda</taxon>
        <taxon>Collembola</taxon>
        <taxon>Entomobryomorpha</taxon>
        <taxon>Entomobryoidea</taxon>
        <taxon>Orchesellidae</taxon>
        <taxon>Orchesellinae</taxon>
        <taxon>Orchesella</taxon>
    </lineage>
</organism>
<proteinExistence type="predicted"/>
<evidence type="ECO:0000313" key="2">
    <source>
        <dbReference type="EMBL" id="CAL8085433.1"/>
    </source>
</evidence>
<feature type="region of interest" description="Disordered" evidence="1">
    <location>
        <begin position="235"/>
        <end position="254"/>
    </location>
</feature>
<comment type="caution">
    <text evidence="2">The sequence shown here is derived from an EMBL/GenBank/DDBJ whole genome shotgun (WGS) entry which is preliminary data.</text>
</comment>
<evidence type="ECO:0000313" key="3">
    <source>
        <dbReference type="Proteomes" id="UP001642540"/>
    </source>
</evidence>
<dbReference type="Proteomes" id="UP001642540">
    <property type="component" value="Unassembled WGS sequence"/>
</dbReference>
<feature type="region of interest" description="Disordered" evidence="1">
    <location>
        <begin position="259"/>
        <end position="433"/>
    </location>
</feature>
<feature type="compositionally biased region" description="Low complexity" evidence="1">
    <location>
        <begin position="335"/>
        <end position="351"/>
    </location>
</feature>
<sequence>MSSVGSNGGEDGGSGARQPPQHPATAPLIEDNNIAGSSGSGSNPIAVAQIEPQGQSGQVPASPLPVPGGSVETAQPNQLQAVLPNQHQLLELHNRSINPLVREIQQRTLNNINTLVKMDNQNNQRLTDSLNQSLPVQNQLLRSIELDSMISQHQINQIFGNTTQQQTLIPHAFVQHQTKYAYATYAPNLITQQQGEGVEIRIFGAAPLARTTIPTEVVTVAPTATVTHDVRSAEPAAPALNGGHSKDLGGGVVAQGGSQLLLPAQNPGPSANLASNDARADEPVAGPSGAKRNERVDEFQPNPPVAEQGPSGLGNGANGIVEDFGVRPQHAEGMSRSSVTLSSTPSTSTSGHTRRRVKFALMQNRSSKSRKVRTCISTEPVAGPSRTQRNRSSKSRKVRTCISTEPVAGPSRAQRNRRTAAKRIAKGGVKKVT</sequence>
<feature type="compositionally biased region" description="Basic residues" evidence="1">
    <location>
        <begin position="414"/>
        <end position="433"/>
    </location>
</feature>
<gene>
    <name evidence="2" type="ORF">ODALV1_LOCUS6112</name>
</gene>
<dbReference type="EMBL" id="CAXLJM020000019">
    <property type="protein sequence ID" value="CAL8085433.1"/>
    <property type="molecule type" value="Genomic_DNA"/>
</dbReference>
<name>A0ABP1Q7J3_9HEXA</name>
<feature type="compositionally biased region" description="Gly residues" evidence="1">
    <location>
        <begin position="1"/>
        <end position="15"/>
    </location>
</feature>
<keyword evidence="3" id="KW-1185">Reference proteome</keyword>
<protein>
    <submittedName>
        <fullName evidence="2">Uncharacterized protein</fullName>
    </submittedName>
</protein>